<protein>
    <recommendedName>
        <fullName evidence="13">Ig-like domain-containing protein</fullName>
    </recommendedName>
</protein>
<feature type="signal peptide" evidence="12">
    <location>
        <begin position="1"/>
        <end position="21"/>
    </location>
</feature>
<evidence type="ECO:0000313" key="15">
    <source>
        <dbReference type="Proteomes" id="UP000823561"/>
    </source>
</evidence>
<accession>A0AAV6FXR2</accession>
<dbReference type="PANTHER" id="PTHR25466">
    <property type="entry name" value="T-LYMPHOCYTE ACTIVATION ANTIGEN"/>
    <property type="match status" value="1"/>
</dbReference>
<evidence type="ECO:0000256" key="6">
    <source>
        <dbReference type="ARBA" id="ARBA00023136"/>
    </source>
</evidence>
<organism evidence="14 15">
    <name type="scientific">Alosa alosa</name>
    <name type="common">allis shad</name>
    <dbReference type="NCBI Taxonomy" id="278164"/>
    <lineage>
        <taxon>Eukaryota</taxon>
        <taxon>Metazoa</taxon>
        <taxon>Chordata</taxon>
        <taxon>Craniata</taxon>
        <taxon>Vertebrata</taxon>
        <taxon>Euteleostomi</taxon>
        <taxon>Actinopterygii</taxon>
        <taxon>Neopterygii</taxon>
        <taxon>Teleostei</taxon>
        <taxon>Clupei</taxon>
        <taxon>Clupeiformes</taxon>
        <taxon>Clupeoidei</taxon>
        <taxon>Clupeidae</taxon>
        <taxon>Alosa</taxon>
    </lineage>
</organism>
<evidence type="ECO:0000256" key="3">
    <source>
        <dbReference type="ARBA" id="ARBA00022692"/>
    </source>
</evidence>
<evidence type="ECO:0000256" key="2">
    <source>
        <dbReference type="ARBA" id="ARBA00022475"/>
    </source>
</evidence>
<dbReference type="InterPro" id="IPR013106">
    <property type="entry name" value="Ig_V-set"/>
</dbReference>
<evidence type="ECO:0000256" key="4">
    <source>
        <dbReference type="ARBA" id="ARBA00022729"/>
    </source>
</evidence>
<dbReference type="GO" id="GO:0042130">
    <property type="term" value="P:negative regulation of T cell proliferation"/>
    <property type="evidence" value="ECO:0007669"/>
    <property type="project" value="TreeGrafter"/>
</dbReference>
<dbReference type="InterPro" id="IPR013783">
    <property type="entry name" value="Ig-like_fold"/>
</dbReference>
<dbReference type="PROSITE" id="PS50835">
    <property type="entry name" value="IG_LIKE"/>
    <property type="match status" value="1"/>
</dbReference>
<evidence type="ECO:0000256" key="12">
    <source>
        <dbReference type="SAM" id="SignalP"/>
    </source>
</evidence>
<dbReference type="EMBL" id="JADWDJ010000017">
    <property type="protein sequence ID" value="KAG5267648.1"/>
    <property type="molecule type" value="Genomic_DNA"/>
</dbReference>
<dbReference type="SMART" id="SM00409">
    <property type="entry name" value="IG"/>
    <property type="match status" value="1"/>
</dbReference>
<feature type="chain" id="PRO_5043428462" description="Ig-like domain-containing protein" evidence="12">
    <location>
        <begin position="22"/>
        <end position="241"/>
    </location>
</feature>
<dbReference type="Gene3D" id="2.60.40.10">
    <property type="entry name" value="Immunoglobulins"/>
    <property type="match status" value="1"/>
</dbReference>
<dbReference type="InterPro" id="IPR036179">
    <property type="entry name" value="Ig-like_dom_sf"/>
</dbReference>
<dbReference type="GO" id="GO:0006955">
    <property type="term" value="P:immune response"/>
    <property type="evidence" value="ECO:0007669"/>
    <property type="project" value="TreeGrafter"/>
</dbReference>
<dbReference type="GO" id="GO:0071222">
    <property type="term" value="P:cellular response to lipopolysaccharide"/>
    <property type="evidence" value="ECO:0007669"/>
    <property type="project" value="TreeGrafter"/>
</dbReference>
<dbReference type="SUPFAM" id="SSF48726">
    <property type="entry name" value="Immunoglobulin"/>
    <property type="match status" value="1"/>
</dbReference>
<comment type="caution">
    <text evidence="14">The sequence shown here is derived from an EMBL/GenBank/DDBJ whole genome shotgun (WGS) entry which is preliminary data.</text>
</comment>
<keyword evidence="4 12" id="KW-0732">Signal</keyword>
<evidence type="ECO:0000256" key="11">
    <source>
        <dbReference type="SAM" id="MobiDB-lite"/>
    </source>
</evidence>
<feature type="region of interest" description="Disordered" evidence="11">
    <location>
        <begin position="168"/>
        <end position="241"/>
    </location>
</feature>
<evidence type="ECO:0000259" key="13">
    <source>
        <dbReference type="PROSITE" id="PS50835"/>
    </source>
</evidence>
<proteinExistence type="predicted"/>
<keyword evidence="15" id="KW-1185">Reference proteome</keyword>
<keyword evidence="5" id="KW-1133">Transmembrane helix</keyword>
<keyword evidence="7" id="KW-1015">Disulfide bond</keyword>
<feature type="compositionally biased region" description="Basic and acidic residues" evidence="11">
    <location>
        <begin position="202"/>
        <end position="213"/>
    </location>
</feature>
<dbReference type="InterPro" id="IPR003599">
    <property type="entry name" value="Ig_sub"/>
</dbReference>
<keyword evidence="9" id="KW-0325">Glycoprotein</keyword>
<dbReference type="InterPro" id="IPR051713">
    <property type="entry name" value="T-cell_Activation_Regulation"/>
</dbReference>
<dbReference type="Proteomes" id="UP000823561">
    <property type="component" value="Chromosome 17"/>
</dbReference>
<keyword evidence="10" id="KW-0393">Immunoglobulin domain</keyword>
<evidence type="ECO:0000256" key="7">
    <source>
        <dbReference type="ARBA" id="ARBA00023157"/>
    </source>
</evidence>
<keyword evidence="3" id="KW-0812">Transmembrane</keyword>
<feature type="compositionally biased region" description="Basic and acidic residues" evidence="11">
    <location>
        <begin position="131"/>
        <end position="152"/>
    </location>
</feature>
<feature type="domain" description="Ig-like" evidence="13">
    <location>
        <begin position="29"/>
        <end position="125"/>
    </location>
</feature>
<evidence type="ECO:0000313" key="14">
    <source>
        <dbReference type="EMBL" id="KAG5267648.1"/>
    </source>
</evidence>
<reference evidence="14 15" key="1">
    <citation type="submission" date="2020-10" db="EMBL/GenBank/DDBJ databases">
        <title>Chromosome-scale genome assembly of the Allis shad, Alosa alosa.</title>
        <authorList>
            <person name="Margot Z."/>
            <person name="Christophe K."/>
            <person name="Cabau C."/>
            <person name="Louis A."/>
            <person name="Berthelot C."/>
            <person name="Parey E."/>
            <person name="Roest Crollius H."/>
            <person name="Montfort J."/>
            <person name="Robinson-Rechavi M."/>
            <person name="Bucao C."/>
            <person name="Bouchez O."/>
            <person name="Gislard M."/>
            <person name="Lluch J."/>
            <person name="Milhes M."/>
            <person name="Lampietro C."/>
            <person name="Lopez Roques C."/>
            <person name="Donnadieu C."/>
            <person name="Braasch I."/>
            <person name="Desvignes T."/>
            <person name="Postlethwait J."/>
            <person name="Bobe J."/>
            <person name="Guiguen Y."/>
        </authorList>
    </citation>
    <scope>NUCLEOTIDE SEQUENCE [LARGE SCALE GENOMIC DNA]</scope>
    <source>
        <strain evidence="14">M-15738</strain>
        <tissue evidence="14">Blood</tissue>
    </source>
</reference>
<comment type="subcellular location">
    <subcellularLocation>
        <location evidence="1">Cell membrane</location>
        <topology evidence="1">Single-pass type I membrane protein</topology>
    </subcellularLocation>
</comment>
<feature type="region of interest" description="Disordered" evidence="11">
    <location>
        <begin position="131"/>
        <end position="153"/>
    </location>
</feature>
<evidence type="ECO:0000256" key="5">
    <source>
        <dbReference type="ARBA" id="ARBA00022989"/>
    </source>
</evidence>
<evidence type="ECO:0000256" key="1">
    <source>
        <dbReference type="ARBA" id="ARBA00004251"/>
    </source>
</evidence>
<dbReference type="GO" id="GO:0031295">
    <property type="term" value="P:T cell costimulation"/>
    <property type="evidence" value="ECO:0007669"/>
    <property type="project" value="TreeGrafter"/>
</dbReference>
<keyword evidence="6" id="KW-0472">Membrane</keyword>
<evidence type="ECO:0000256" key="10">
    <source>
        <dbReference type="ARBA" id="ARBA00023319"/>
    </source>
</evidence>
<keyword evidence="2" id="KW-1003">Cell membrane</keyword>
<dbReference type="Pfam" id="PF07686">
    <property type="entry name" value="V-set"/>
    <property type="match status" value="1"/>
</dbReference>
<dbReference type="PANTHER" id="PTHR25466:SF14">
    <property type="entry name" value="BUTYROPHILIN SUBFAMILY 2 MEMBER A2-LIKE-RELATED"/>
    <property type="match status" value="1"/>
</dbReference>
<dbReference type="GO" id="GO:0009897">
    <property type="term" value="C:external side of plasma membrane"/>
    <property type="evidence" value="ECO:0007669"/>
    <property type="project" value="TreeGrafter"/>
</dbReference>
<dbReference type="GO" id="GO:0042102">
    <property type="term" value="P:positive regulation of T cell proliferation"/>
    <property type="evidence" value="ECO:0007669"/>
    <property type="project" value="TreeGrafter"/>
</dbReference>
<dbReference type="AlphaFoldDB" id="A0AAV6FXR2"/>
<evidence type="ECO:0000256" key="9">
    <source>
        <dbReference type="ARBA" id="ARBA00023180"/>
    </source>
</evidence>
<keyword evidence="8" id="KW-0675">Receptor</keyword>
<dbReference type="InterPro" id="IPR007110">
    <property type="entry name" value="Ig-like_dom"/>
</dbReference>
<name>A0AAV6FXR2_9TELE</name>
<evidence type="ECO:0000256" key="8">
    <source>
        <dbReference type="ARBA" id="ARBA00023170"/>
    </source>
</evidence>
<dbReference type="GO" id="GO:0007166">
    <property type="term" value="P:cell surface receptor signaling pathway"/>
    <property type="evidence" value="ECO:0007669"/>
    <property type="project" value="TreeGrafter"/>
</dbReference>
<sequence length="241" mass="27101">MKLCLCVLYTALQVTVGKVAGEGCVLSEPKDENITRSPGESVLLSCSCTDLQIKLEEIKWEFINKKYFYKLTGDLNPEEMKRYSGRVQTFSDSSPGNTSLLLSSLTEEDQGYYMCVIESNERTITLIVKERRNEPSDSRGEHSGQEQQRNEDVTYTTVVYRNTARAAPRDANTEEATEYASVRADGDVTYSTVDHGNRARPPPKEINTEEKTEYSSIRLDSLTNRSNVRSGVCLPQQAQND</sequence>
<gene>
    <name evidence="14" type="ORF">AALO_G00224060</name>
</gene>